<dbReference type="GO" id="GO:0005886">
    <property type="term" value="C:plasma membrane"/>
    <property type="evidence" value="ECO:0007669"/>
    <property type="project" value="UniProtKB-SubCell"/>
</dbReference>
<proteinExistence type="predicted"/>
<keyword evidence="6" id="KW-1133">Transmembrane helix</keyword>
<dbReference type="AlphaFoldDB" id="A0A4Y7WGI1"/>
<dbReference type="Gene3D" id="3.30.870.10">
    <property type="entry name" value="Endonuclease Chain A"/>
    <property type="match status" value="2"/>
</dbReference>
<dbReference type="Proteomes" id="UP000298210">
    <property type="component" value="Unassembled WGS sequence"/>
</dbReference>
<evidence type="ECO:0000313" key="10">
    <source>
        <dbReference type="EMBL" id="TES46620.1"/>
    </source>
</evidence>
<reference evidence="10 11" key="1">
    <citation type="submission" date="2019-03" db="EMBL/GenBank/DDBJ databases">
        <authorList>
            <person name="Liu G."/>
        </authorList>
    </citation>
    <scope>NUCLEOTIDE SEQUENCE [LARGE SCALE GENOMIC DNA]</scope>
    <source>
        <strain evidence="10 11">DSM 19099</strain>
    </source>
</reference>
<dbReference type="EC" id="2.7.8.-" evidence="8"/>
<dbReference type="CDD" id="cd09110">
    <property type="entry name" value="PLDc_CLS_1"/>
    <property type="match status" value="1"/>
</dbReference>
<dbReference type="PROSITE" id="PS50035">
    <property type="entry name" value="PLD"/>
    <property type="match status" value="2"/>
</dbReference>
<organism evidence="10 11">
    <name type="scientific">Shouchella lehensis</name>
    <dbReference type="NCBI Taxonomy" id="300825"/>
    <lineage>
        <taxon>Bacteria</taxon>
        <taxon>Bacillati</taxon>
        <taxon>Bacillota</taxon>
        <taxon>Bacilli</taxon>
        <taxon>Bacillales</taxon>
        <taxon>Bacillaceae</taxon>
        <taxon>Shouchella</taxon>
    </lineage>
</organism>
<feature type="domain" description="PLD phosphodiesterase" evidence="9">
    <location>
        <begin position="140"/>
        <end position="167"/>
    </location>
</feature>
<dbReference type="SUPFAM" id="SSF56024">
    <property type="entry name" value="Phospholipase D/nuclease"/>
    <property type="match status" value="2"/>
</dbReference>
<protein>
    <recommendedName>
        <fullName evidence="8">Cardiolipin synthase</fullName>
        <ecNumber evidence="8">2.7.8.-</ecNumber>
    </recommendedName>
</protein>
<evidence type="ECO:0000256" key="1">
    <source>
        <dbReference type="ARBA" id="ARBA00004236"/>
    </source>
</evidence>
<evidence type="ECO:0000259" key="9">
    <source>
        <dbReference type="PROSITE" id="PS50035"/>
    </source>
</evidence>
<comment type="subcellular location">
    <subcellularLocation>
        <location evidence="1">Cell membrane</location>
    </subcellularLocation>
</comment>
<dbReference type="RefSeq" id="WP_134260005.1">
    <property type="nucleotide sequence ID" value="NZ_LDIM01000013.1"/>
</dbReference>
<dbReference type="InterPro" id="IPR025202">
    <property type="entry name" value="PLD-like_dom"/>
</dbReference>
<keyword evidence="3" id="KW-0808">Transferase</keyword>
<dbReference type="InterPro" id="IPR022924">
    <property type="entry name" value="Cardiolipin_synthase"/>
</dbReference>
<evidence type="ECO:0000256" key="3">
    <source>
        <dbReference type="ARBA" id="ARBA00022679"/>
    </source>
</evidence>
<dbReference type="GO" id="GO:0008808">
    <property type="term" value="F:cardiolipin synthase activity"/>
    <property type="evidence" value="ECO:0007669"/>
    <property type="project" value="UniProtKB-UniRule"/>
</dbReference>
<evidence type="ECO:0000256" key="7">
    <source>
        <dbReference type="ARBA" id="ARBA00023136"/>
    </source>
</evidence>
<dbReference type="CDD" id="cd09112">
    <property type="entry name" value="PLDc_CLS_2"/>
    <property type="match status" value="1"/>
</dbReference>
<gene>
    <name evidence="10" type="primary">cls</name>
    <name evidence="10" type="ORF">E2L03_18205</name>
</gene>
<dbReference type="InterPro" id="IPR001736">
    <property type="entry name" value="PLipase_D/transphosphatidylase"/>
</dbReference>
<dbReference type="SMART" id="SM00155">
    <property type="entry name" value="PLDc"/>
    <property type="match status" value="2"/>
</dbReference>
<evidence type="ECO:0000256" key="6">
    <source>
        <dbReference type="ARBA" id="ARBA00022989"/>
    </source>
</evidence>
<comment type="caution">
    <text evidence="10">The sequence shown here is derived from an EMBL/GenBank/DDBJ whole genome shotgun (WGS) entry which is preliminary data.</text>
</comment>
<evidence type="ECO:0000256" key="4">
    <source>
        <dbReference type="ARBA" id="ARBA00022692"/>
    </source>
</evidence>
<keyword evidence="7" id="KW-0472">Membrane</keyword>
<keyword evidence="5" id="KW-0677">Repeat</keyword>
<evidence type="ECO:0000313" key="11">
    <source>
        <dbReference type="Proteomes" id="UP000298210"/>
    </source>
</evidence>
<evidence type="ECO:0000256" key="5">
    <source>
        <dbReference type="ARBA" id="ARBA00022737"/>
    </source>
</evidence>
<evidence type="ECO:0000256" key="8">
    <source>
        <dbReference type="NCBIfam" id="TIGR04265"/>
    </source>
</evidence>
<feature type="domain" description="PLD phosphodiesterase" evidence="9">
    <location>
        <begin position="310"/>
        <end position="337"/>
    </location>
</feature>
<dbReference type="PANTHER" id="PTHR21248:SF7">
    <property type="entry name" value="MINOR CARDIOLIPIN SYNTHASE CLSB"/>
    <property type="match status" value="1"/>
</dbReference>
<dbReference type="NCBIfam" id="TIGR04265">
    <property type="entry name" value="bac_cardiolipin"/>
    <property type="match status" value="1"/>
</dbReference>
<name>A0A4Y7WGI1_9BACI</name>
<evidence type="ECO:0000256" key="2">
    <source>
        <dbReference type="ARBA" id="ARBA00022475"/>
    </source>
</evidence>
<accession>A0A4Y7WGI1</accession>
<dbReference type="PIRSF" id="PIRSF000850">
    <property type="entry name" value="Phospholipase_D_PSS"/>
    <property type="match status" value="1"/>
</dbReference>
<dbReference type="EMBL" id="SNUX01000004">
    <property type="protein sequence ID" value="TES46620.1"/>
    <property type="molecule type" value="Genomic_DNA"/>
</dbReference>
<sequence>MLLLLIIITIGCAIFLWLRFDYQFGLTHLRKHESSELTSSYPSKVSLLSDGEALFACLLADIADAKDHVHIQFYIFRSDGIGKRMIQALCEKAEQGVSVRLLIDQFGCKLSNSDKKALKQAGVHFQTSSRIQMPWIFFSMNRRNHRKLGCIDGRIGYIGGFNVGDEYLGRNPFFGYWRDFHIRLTGTGVHAIQSQFMRDFEKVEAIPNPSRLLPLLEEGSQHIQFLSTQGVGLEKRYLDLIHSATQSIAIGTPYFIPTKALKKALVEACQRGVQVTILLPEKADHPFVKHAATPFIMTMIEEGALVHHYYRGFYHVKVLVVDRATCLIGTANFDQRSLHLNNEMSCFTNDELFIHDVETLFQRDLERSITITAEALKKRPLLDRLKEKATKPLINFL</sequence>
<dbReference type="GO" id="GO:0032049">
    <property type="term" value="P:cardiolipin biosynthetic process"/>
    <property type="evidence" value="ECO:0007669"/>
    <property type="project" value="UniProtKB-UniRule"/>
</dbReference>
<dbReference type="Pfam" id="PF13091">
    <property type="entry name" value="PLDc_2"/>
    <property type="match status" value="2"/>
</dbReference>
<keyword evidence="2" id="KW-1003">Cell membrane</keyword>
<keyword evidence="4" id="KW-0812">Transmembrane</keyword>
<dbReference type="PANTHER" id="PTHR21248">
    <property type="entry name" value="CARDIOLIPIN SYNTHASE"/>
    <property type="match status" value="1"/>
</dbReference>